<dbReference type="SUPFAM" id="SSF53098">
    <property type="entry name" value="Ribonuclease H-like"/>
    <property type="match status" value="1"/>
</dbReference>
<accession>A0A381JAY7</accession>
<dbReference type="EMBL" id="UFWZ01000001">
    <property type="protein sequence ID" value="SUY48163.1"/>
    <property type="molecule type" value="Genomic_DNA"/>
</dbReference>
<dbReference type="RefSeq" id="WP_115642012.1">
    <property type="nucleotide sequence ID" value="NZ_UFWZ01000001.1"/>
</dbReference>
<dbReference type="Proteomes" id="UP000254664">
    <property type="component" value="Unassembled WGS sequence"/>
</dbReference>
<dbReference type="InterPro" id="IPR032874">
    <property type="entry name" value="DDE_dom"/>
</dbReference>
<dbReference type="OrthoDB" id="1376408at2"/>
<evidence type="ECO:0000313" key="2">
    <source>
        <dbReference type="EMBL" id="SUY48163.1"/>
    </source>
</evidence>
<dbReference type="Gene3D" id="3.30.420.10">
    <property type="entry name" value="Ribonuclease H-like superfamily/Ribonuclease H"/>
    <property type="match status" value="1"/>
</dbReference>
<feature type="domain" description="Integrase catalytic" evidence="1">
    <location>
        <begin position="279"/>
        <end position="451"/>
    </location>
</feature>
<gene>
    <name evidence="2" type="ORF">NCTC9836_02539</name>
</gene>
<dbReference type="InterPro" id="IPR001584">
    <property type="entry name" value="Integrase_cat-core"/>
</dbReference>
<name>A0A381JAY7_9CLOT</name>
<protein>
    <submittedName>
        <fullName evidence="2">Transposase</fullName>
    </submittedName>
</protein>
<evidence type="ECO:0000259" key="1">
    <source>
        <dbReference type="PROSITE" id="PS50994"/>
    </source>
</evidence>
<dbReference type="PROSITE" id="PS50994">
    <property type="entry name" value="INTEGRASE"/>
    <property type="match status" value="1"/>
</dbReference>
<dbReference type="InterPro" id="IPR036397">
    <property type="entry name" value="RNaseH_sf"/>
</dbReference>
<dbReference type="GO" id="GO:0003676">
    <property type="term" value="F:nucleic acid binding"/>
    <property type="evidence" value="ECO:0007669"/>
    <property type="project" value="InterPro"/>
</dbReference>
<evidence type="ECO:0000313" key="3">
    <source>
        <dbReference type="Proteomes" id="UP000254664"/>
    </source>
</evidence>
<reference evidence="2 3" key="1">
    <citation type="submission" date="2018-06" db="EMBL/GenBank/DDBJ databases">
        <authorList>
            <consortium name="Pathogen Informatics"/>
            <person name="Doyle S."/>
        </authorList>
    </citation>
    <scope>NUCLEOTIDE SEQUENCE [LARGE SCALE GENOMIC DNA]</scope>
    <source>
        <strain evidence="2 3">NCTC9836</strain>
    </source>
</reference>
<keyword evidence="3" id="KW-1185">Reference proteome</keyword>
<organism evidence="2 3">
    <name type="scientific">Clostridium putrefaciens</name>
    <dbReference type="NCBI Taxonomy" id="99675"/>
    <lineage>
        <taxon>Bacteria</taxon>
        <taxon>Bacillati</taxon>
        <taxon>Bacillota</taxon>
        <taxon>Clostridia</taxon>
        <taxon>Eubacteriales</taxon>
        <taxon>Clostridiaceae</taxon>
        <taxon>Clostridium</taxon>
    </lineage>
</organism>
<sequence>MSTIISILVTYNQLLLSQINQLLIFIAKNIPLKAPKYDMTSPKYKKLTVDKLPIIKTFEHLDYNQLLNEYKLANGKDKKPVNPRGKNPVTPDTVCPRFGAPHNYIYDNAGGRGQLCCKVCDLHFSKNKVDFKTALFICPYCGHALSKKKDRKNFYVHKCVNKKCDFYLNSLAKLSLKDLEEYKNDKHKFKLHYIYREFTTNYFNVDLSSMPKGATSLKFRNFSSHVMGLCLTYNVNLGLSTRHTARALWEIHGVKISHVMVSRYAITAAALVKPYVDNYDYKPTNYLAADETYTKVKGKTQYIWLVMDAIKKSILGYQASFTRDTGPCILTMRMAFDKFKEFPGKSLKFIADGYTAYKLAQQQFNLNGFDFDVTQVIGLTNNDSISTEYRWVKQIIERLNRTFKFSYRVTNGFGSEEGSNTHLALFVAYYNFLRPHSYAYFEPLNPIPELERISTMPGKWQKLIELSQQLILKNQVV</sequence>
<proteinExistence type="predicted"/>
<dbReference type="GO" id="GO:0015074">
    <property type="term" value="P:DNA integration"/>
    <property type="evidence" value="ECO:0007669"/>
    <property type="project" value="InterPro"/>
</dbReference>
<dbReference type="InterPro" id="IPR012337">
    <property type="entry name" value="RNaseH-like_sf"/>
</dbReference>
<dbReference type="AlphaFoldDB" id="A0A381JAY7"/>
<dbReference type="Pfam" id="PF13610">
    <property type="entry name" value="DDE_Tnp_IS240"/>
    <property type="match status" value="1"/>
</dbReference>